<dbReference type="PANTHER" id="PTHR38790">
    <property type="entry name" value="2EXR DOMAIN-CONTAINING PROTEIN-RELATED"/>
    <property type="match status" value="1"/>
</dbReference>
<accession>A0A0G2ICE7</accession>
<gene>
    <name evidence="2" type="ORF">EMCG_06061</name>
</gene>
<evidence type="ECO:0000313" key="3">
    <source>
        <dbReference type="Proteomes" id="UP000034164"/>
    </source>
</evidence>
<feature type="domain" description="DUF7730" evidence="1">
    <location>
        <begin position="118"/>
        <end position="280"/>
    </location>
</feature>
<name>A0A0G2ICE7_9EURO</name>
<dbReference type="EMBL" id="LCZI01000132">
    <property type="protein sequence ID" value="KKZ68238.1"/>
    <property type="molecule type" value="Genomic_DNA"/>
</dbReference>
<protein>
    <recommendedName>
        <fullName evidence="1">DUF7730 domain-containing protein</fullName>
    </recommendedName>
</protein>
<evidence type="ECO:0000313" key="2">
    <source>
        <dbReference type="EMBL" id="KKZ68238.1"/>
    </source>
</evidence>
<reference evidence="3" key="1">
    <citation type="journal article" date="2015" name="PLoS Genet.">
        <title>The dynamic genome and transcriptome of the human fungal pathogen Blastomyces and close relative Emmonsia.</title>
        <authorList>
            <person name="Munoz J.F."/>
            <person name="Gauthier G.M."/>
            <person name="Desjardins C.A."/>
            <person name="Gallo J.E."/>
            <person name="Holder J."/>
            <person name="Sullivan T.D."/>
            <person name="Marty A.J."/>
            <person name="Carmen J.C."/>
            <person name="Chen Z."/>
            <person name="Ding L."/>
            <person name="Gujja S."/>
            <person name="Magrini V."/>
            <person name="Misas E."/>
            <person name="Mitreva M."/>
            <person name="Priest M."/>
            <person name="Saif S."/>
            <person name="Whiston E.A."/>
            <person name="Young S."/>
            <person name="Zeng Q."/>
            <person name="Goldman W.E."/>
            <person name="Mardis E.R."/>
            <person name="Taylor J.W."/>
            <person name="McEwen J.G."/>
            <person name="Clay O.K."/>
            <person name="Klein B.S."/>
            <person name="Cuomo C.A."/>
        </authorList>
    </citation>
    <scope>NUCLEOTIDE SEQUENCE [LARGE SCALE GENOMIC DNA]</scope>
    <source>
        <strain evidence="3">UAMH 3008</strain>
    </source>
</reference>
<dbReference type="InterPro" id="IPR056632">
    <property type="entry name" value="DUF7730"/>
</dbReference>
<proteinExistence type="predicted"/>
<dbReference type="Pfam" id="PF24864">
    <property type="entry name" value="DUF7730"/>
    <property type="match status" value="1"/>
</dbReference>
<dbReference type="VEuPathDB" id="FungiDB:EMCG_06061"/>
<comment type="caution">
    <text evidence="2">The sequence shown here is derived from an EMBL/GenBank/DDBJ whole genome shotgun (WGS) entry which is preliminary data.</text>
</comment>
<dbReference type="AlphaFoldDB" id="A0A0G2ICE7"/>
<dbReference type="Proteomes" id="UP000034164">
    <property type="component" value="Unassembled WGS sequence"/>
</dbReference>
<sequence>MRAPVDPFSCCGEVSEPDSDQRRTEWICCALCFWVLCPLIACMSGYSACQTCYFRRTEAKHLNRQITEASVPALPKRRLRSLSLTTSESQPSLPRNPLVPIHPMRYGQKLQVGKLDDQASTAFFKLSPELRQMIYREVLSGHDFAIMRIRRCSEAKGGDVKGRAKPAKLSHLKYSAETEQQQQSIQHPSWLRRYFGIVGIRPSPLNADFEPNVPSEELLPLVKSCRRIYLEAIDLLYSSNTFHFYHEDDFLAFSSAILAQRINEITLIHLHFFPDYYSILSSSQIPTTVSAMKNLRRLEISFTTTLGKQRSTRFDDTNERVLLRKLQDFGANISINLWLGLPSDRLLTLVESPDFPSNVRIVKLDLPLVVE</sequence>
<dbReference type="OrthoDB" id="4757095at2759"/>
<organism evidence="2 3">
    <name type="scientific">[Emmonsia] crescens</name>
    <dbReference type="NCBI Taxonomy" id="73230"/>
    <lineage>
        <taxon>Eukaryota</taxon>
        <taxon>Fungi</taxon>
        <taxon>Dikarya</taxon>
        <taxon>Ascomycota</taxon>
        <taxon>Pezizomycotina</taxon>
        <taxon>Eurotiomycetes</taxon>
        <taxon>Eurotiomycetidae</taxon>
        <taxon>Onygenales</taxon>
        <taxon>Ajellomycetaceae</taxon>
        <taxon>Emergomyces</taxon>
    </lineage>
</organism>
<evidence type="ECO:0000259" key="1">
    <source>
        <dbReference type="Pfam" id="PF24864"/>
    </source>
</evidence>